<organism evidence="1 2">
    <name type="scientific">Pangasianodon gigas</name>
    <name type="common">Mekong giant catfish</name>
    <name type="synonym">Pangasius gigas</name>
    <dbReference type="NCBI Taxonomy" id="30993"/>
    <lineage>
        <taxon>Eukaryota</taxon>
        <taxon>Metazoa</taxon>
        <taxon>Chordata</taxon>
        <taxon>Craniata</taxon>
        <taxon>Vertebrata</taxon>
        <taxon>Euteleostomi</taxon>
        <taxon>Actinopterygii</taxon>
        <taxon>Neopterygii</taxon>
        <taxon>Teleostei</taxon>
        <taxon>Ostariophysi</taxon>
        <taxon>Siluriformes</taxon>
        <taxon>Pangasiidae</taxon>
        <taxon>Pangasianodon</taxon>
    </lineage>
</organism>
<accession>A0ACC5WKK5</accession>
<keyword evidence="2" id="KW-1185">Reference proteome</keyword>
<dbReference type="Proteomes" id="UP000829447">
    <property type="component" value="Linkage Group LG6"/>
</dbReference>
<proteinExistence type="predicted"/>
<dbReference type="EMBL" id="CM040459">
    <property type="protein sequence ID" value="MCI4379577.1"/>
    <property type="molecule type" value="Genomic_DNA"/>
</dbReference>
<evidence type="ECO:0000313" key="2">
    <source>
        <dbReference type="Proteomes" id="UP000829447"/>
    </source>
</evidence>
<name>A0ACC5WKK5_PANGG</name>
<protein>
    <submittedName>
        <fullName evidence="1">Uncharacterized protein</fullName>
    </submittedName>
</protein>
<evidence type="ECO:0000313" key="1">
    <source>
        <dbReference type="EMBL" id="MCI4379577.1"/>
    </source>
</evidence>
<gene>
    <name evidence="1" type="ORF">PGIGA_G00229840</name>
</gene>
<reference evidence="1 2" key="1">
    <citation type="journal article" date="2022" name="bioRxiv">
        <title>An ancient truncated duplication of the anti-Mullerian hormone receptor type 2 gene is a potential conserved master sex determinant in the Pangasiidae catfish family.</title>
        <authorList>
            <person name="Wen M."/>
            <person name="Pan Q."/>
            <person name="Jouanno E."/>
            <person name="Montfort J."/>
            <person name="Zahm M."/>
            <person name="Cabau C."/>
            <person name="Klopp C."/>
            <person name="Iampietro C."/>
            <person name="Roques C."/>
            <person name="Bouchez O."/>
            <person name="Castinel A."/>
            <person name="Donnadieu C."/>
            <person name="Parrinello H."/>
            <person name="Poncet C."/>
            <person name="Belmonte E."/>
            <person name="Gautier V."/>
            <person name="Avarre J.-C."/>
            <person name="Dugue R."/>
            <person name="Gustiano R."/>
            <person name="Ha T.T.T."/>
            <person name="Campet M."/>
            <person name="Sriphairoj K."/>
            <person name="Ribolli J."/>
            <person name="de Almeida F.L."/>
            <person name="Desvignes T."/>
            <person name="Postlethwait J.H."/>
            <person name="Bucao C.F."/>
            <person name="Robinson-Rechavi M."/>
            <person name="Bobe J."/>
            <person name="Herpin A."/>
            <person name="Guiguen Y."/>
        </authorList>
    </citation>
    <scope>NUCLEOTIDE SEQUENCE [LARGE SCALE GENOMIC DNA]</scope>
    <source>
        <strain evidence="1">YG-Dec2019</strain>
    </source>
</reference>
<sequence>MMVFFFTNMMENQCLSTGAFEISLNDVPVCVRAPPTPVYMMGSRLSKAAVMKVCTESGVSAGVGRMSSSSFLVLWESVMYTAGGVSPVYLEFWEVLLEQSLH</sequence>
<comment type="caution">
    <text evidence="1">The sequence shown here is derived from an EMBL/GenBank/DDBJ whole genome shotgun (WGS) entry which is preliminary data.</text>
</comment>